<organism evidence="17 18">
    <name type="scientific">Prosthecodimorpha hirschii</name>
    <dbReference type="NCBI Taxonomy" id="665126"/>
    <lineage>
        <taxon>Bacteria</taxon>
        <taxon>Pseudomonadati</taxon>
        <taxon>Pseudomonadota</taxon>
        <taxon>Alphaproteobacteria</taxon>
        <taxon>Hyphomicrobiales</taxon>
        <taxon>Ancalomicrobiaceae</taxon>
        <taxon>Prosthecodimorpha</taxon>
    </lineage>
</organism>
<dbReference type="InterPro" id="IPR036890">
    <property type="entry name" value="HATPase_C_sf"/>
</dbReference>
<proteinExistence type="predicted"/>
<keyword evidence="5" id="KW-0349">Heme</keyword>
<dbReference type="PROSITE" id="PS50109">
    <property type="entry name" value="HIS_KIN"/>
    <property type="match status" value="1"/>
</dbReference>
<keyword evidence="5" id="KW-0479">Metal-binding</keyword>
<dbReference type="GO" id="GO:0005524">
    <property type="term" value="F:ATP binding"/>
    <property type="evidence" value="ECO:0007669"/>
    <property type="project" value="UniProtKB-KW"/>
</dbReference>
<dbReference type="EMBL" id="LJYW01000001">
    <property type="protein sequence ID" value="KPL52447.1"/>
    <property type="molecule type" value="Genomic_DNA"/>
</dbReference>
<dbReference type="InterPro" id="IPR005467">
    <property type="entry name" value="His_kinase_dom"/>
</dbReference>
<evidence type="ECO:0000256" key="2">
    <source>
        <dbReference type="ARBA" id="ARBA00001971"/>
    </source>
</evidence>
<dbReference type="PRINTS" id="PR00344">
    <property type="entry name" value="BCTRLSENSOR"/>
</dbReference>
<accession>A0A0P6W2F7</accession>
<dbReference type="Gene3D" id="1.10.287.130">
    <property type="match status" value="1"/>
</dbReference>
<dbReference type="AlphaFoldDB" id="A0A0P6W2F7"/>
<name>A0A0P6W2F7_9HYPH</name>
<dbReference type="EC" id="2.7.13.3" evidence="3"/>
<dbReference type="Gene3D" id="3.30.450.20">
    <property type="entry name" value="PAS domain"/>
    <property type="match status" value="1"/>
</dbReference>
<evidence type="ECO:0000256" key="9">
    <source>
        <dbReference type="ARBA" id="ARBA00022840"/>
    </source>
</evidence>
<reference evidence="17 18" key="2">
    <citation type="submission" date="2015-10" db="EMBL/GenBank/DDBJ databases">
        <title>Draft Genome Sequence of Prosthecomicrobium hirschii ATCC 27832.</title>
        <authorList>
            <person name="Daniel J."/>
            <person name="Givan S.A."/>
            <person name="Brun Y.V."/>
            <person name="Brown P.J."/>
        </authorList>
    </citation>
    <scope>NUCLEOTIDE SEQUENCE [LARGE SCALE GENOMIC DNA]</scope>
    <source>
        <strain evidence="17 18">16</strain>
    </source>
</reference>
<dbReference type="SUPFAM" id="SSF47384">
    <property type="entry name" value="Homodimeric domain of signal transducing histidine kinase"/>
    <property type="match status" value="1"/>
</dbReference>
<evidence type="ECO:0000313" key="17">
    <source>
        <dbReference type="EMBL" id="KPL52447.1"/>
    </source>
</evidence>
<dbReference type="Pfam" id="PF00989">
    <property type="entry name" value="PAS"/>
    <property type="match status" value="1"/>
</dbReference>
<keyword evidence="11" id="KW-0902">Two-component regulatory system</keyword>
<keyword evidence="8 17" id="KW-0418">Kinase</keyword>
<evidence type="ECO:0000256" key="7">
    <source>
        <dbReference type="ARBA" id="ARBA00022741"/>
    </source>
</evidence>
<keyword evidence="4" id="KW-0597">Phosphoprotein</keyword>
<dbReference type="PROSITE" id="PS50112">
    <property type="entry name" value="PAS"/>
    <property type="match status" value="1"/>
</dbReference>
<evidence type="ECO:0000256" key="1">
    <source>
        <dbReference type="ARBA" id="ARBA00000085"/>
    </source>
</evidence>
<dbReference type="InterPro" id="IPR036097">
    <property type="entry name" value="HisK_dim/P_sf"/>
</dbReference>
<evidence type="ECO:0000256" key="13">
    <source>
        <dbReference type="ARBA" id="ARBA00070616"/>
    </source>
</evidence>
<evidence type="ECO:0000259" key="14">
    <source>
        <dbReference type="PROSITE" id="PS50109"/>
    </source>
</evidence>
<dbReference type="PANTHER" id="PTHR43065:SF10">
    <property type="entry name" value="PEROXIDE STRESS-ACTIVATED HISTIDINE KINASE MAK3"/>
    <property type="match status" value="1"/>
</dbReference>
<dbReference type="RefSeq" id="WP_054358610.1">
    <property type="nucleotide sequence ID" value="NZ_LJYW01000001.1"/>
</dbReference>
<dbReference type="InterPro" id="IPR004358">
    <property type="entry name" value="Sig_transdc_His_kin-like_C"/>
</dbReference>
<dbReference type="Pfam" id="PF02518">
    <property type="entry name" value="HATPase_c"/>
    <property type="match status" value="1"/>
</dbReference>
<dbReference type="CDD" id="cd00130">
    <property type="entry name" value="PAS"/>
    <property type="match status" value="1"/>
</dbReference>
<dbReference type="NCBIfam" id="TIGR00229">
    <property type="entry name" value="sensory_box"/>
    <property type="match status" value="1"/>
</dbReference>
<sequence>MQDVPANPPCDARTVSEARLLSVLDTAVDGIIVIDSRARILVFNKACEALFGYEAREIIGQNIKTLMPPEFSDHHDQYLSHYHDTGEKRIIGIGREVRGMHRDGTIFPLELSVGEAQTPDGRQFIGILRDLRARKAVEHRLNQLQAQLVNLARISAMDEMGAAIAHELNQPLTAVMLYLQAILRKKKDAPDSERPILDILGKALREAERAGSIIQRMRQFVEKREPERQAIDLEQLIDEALELTLLGHDVHGIELHREKAPDMPRVEADPVQIQQIVCNLVRNGLEAMKGRPARVLKVVTRTDGQAASVEIQDSGPGIPGDVAQNLFRAFSTSKRTGLGLGLAISRTIAQNHGGDLVVDPGGEGRGARFILSLPLTGHASAPDRIPPRP</sequence>
<keyword evidence="18" id="KW-1185">Reference proteome</keyword>
<dbReference type="SMART" id="SM00091">
    <property type="entry name" value="PAS"/>
    <property type="match status" value="1"/>
</dbReference>
<feature type="domain" description="PAC" evidence="16">
    <location>
        <begin position="93"/>
        <end position="143"/>
    </location>
</feature>
<protein>
    <recommendedName>
        <fullName evidence="13">Sensor protein FixL</fullName>
        <ecNumber evidence="3">2.7.13.3</ecNumber>
    </recommendedName>
</protein>
<dbReference type="SUPFAM" id="SSF55874">
    <property type="entry name" value="ATPase domain of HSP90 chaperone/DNA topoisomerase II/histidine kinase"/>
    <property type="match status" value="1"/>
</dbReference>
<comment type="catalytic activity">
    <reaction evidence="1">
        <text>ATP + protein L-histidine = ADP + protein N-phospho-L-histidine.</text>
        <dbReference type="EC" id="2.7.13.3"/>
    </reaction>
</comment>
<evidence type="ECO:0000259" key="15">
    <source>
        <dbReference type="PROSITE" id="PS50112"/>
    </source>
</evidence>
<dbReference type="Proteomes" id="UP000048984">
    <property type="component" value="Unassembled WGS sequence"/>
</dbReference>
<evidence type="ECO:0000313" key="18">
    <source>
        <dbReference type="Proteomes" id="UP000048984"/>
    </source>
</evidence>
<keyword evidence="9" id="KW-0067">ATP-binding</keyword>
<feature type="domain" description="Histidine kinase" evidence="14">
    <location>
        <begin position="163"/>
        <end position="377"/>
    </location>
</feature>
<dbReference type="PROSITE" id="PS50113">
    <property type="entry name" value="PAC"/>
    <property type="match status" value="1"/>
</dbReference>
<dbReference type="SMART" id="SM00388">
    <property type="entry name" value="HisKA"/>
    <property type="match status" value="1"/>
</dbReference>
<keyword evidence="6" id="KW-0808">Transferase</keyword>
<comment type="function">
    <text evidence="12">Putative oxygen sensor; modulates the activity of FixJ, a transcriptional activator of nitrogen fixation fixK gene. FixL probably acts as a kinase that phosphorylates FixJ.</text>
</comment>
<evidence type="ECO:0000256" key="5">
    <source>
        <dbReference type="ARBA" id="ARBA00022617"/>
    </source>
</evidence>
<evidence type="ECO:0000256" key="12">
    <source>
        <dbReference type="ARBA" id="ARBA00059827"/>
    </source>
</evidence>
<dbReference type="PANTHER" id="PTHR43065">
    <property type="entry name" value="SENSOR HISTIDINE KINASE"/>
    <property type="match status" value="1"/>
</dbReference>
<dbReference type="CDD" id="cd00082">
    <property type="entry name" value="HisKA"/>
    <property type="match status" value="1"/>
</dbReference>
<gene>
    <name evidence="17" type="ORF">ABB55_09610</name>
</gene>
<evidence type="ECO:0000256" key="6">
    <source>
        <dbReference type="ARBA" id="ARBA00022679"/>
    </source>
</evidence>
<evidence type="ECO:0000256" key="8">
    <source>
        <dbReference type="ARBA" id="ARBA00022777"/>
    </source>
</evidence>
<comment type="caution">
    <text evidence="17">The sequence shown here is derived from an EMBL/GenBank/DDBJ whole genome shotgun (WGS) entry which is preliminary data.</text>
</comment>
<evidence type="ECO:0000256" key="11">
    <source>
        <dbReference type="ARBA" id="ARBA00023012"/>
    </source>
</evidence>
<keyword evidence="10" id="KW-0408">Iron</keyword>
<dbReference type="SUPFAM" id="SSF55785">
    <property type="entry name" value="PYP-like sensor domain (PAS domain)"/>
    <property type="match status" value="1"/>
</dbReference>
<dbReference type="InterPro" id="IPR003594">
    <property type="entry name" value="HATPase_dom"/>
</dbReference>
<dbReference type="GO" id="GO:0006355">
    <property type="term" value="P:regulation of DNA-templated transcription"/>
    <property type="evidence" value="ECO:0007669"/>
    <property type="project" value="InterPro"/>
</dbReference>
<dbReference type="InterPro" id="IPR003661">
    <property type="entry name" value="HisK_dim/P_dom"/>
</dbReference>
<dbReference type="InterPro" id="IPR000700">
    <property type="entry name" value="PAS-assoc_C"/>
</dbReference>
<reference evidence="17 18" key="1">
    <citation type="submission" date="2015-09" db="EMBL/GenBank/DDBJ databases">
        <authorList>
            <person name="Jackson K.R."/>
            <person name="Lunt B.L."/>
            <person name="Fisher J.N.B."/>
            <person name="Gardner A.V."/>
            <person name="Bailey M.E."/>
            <person name="Deus L.M."/>
            <person name="Earl A.S."/>
            <person name="Gibby P.D."/>
            <person name="Hartmann K.A."/>
            <person name="Liu J.E."/>
            <person name="Manci A.M."/>
            <person name="Nielsen D.A."/>
            <person name="Solomon M.B."/>
            <person name="Breakwell D.P."/>
            <person name="Burnett S.H."/>
            <person name="Grose J.H."/>
        </authorList>
    </citation>
    <scope>NUCLEOTIDE SEQUENCE [LARGE SCALE GENOMIC DNA]</scope>
    <source>
        <strain evidence="17 18">16</strain>
    </source>
</reference>
<dbReference type="Pfam" id="PF00512">
    <property type="entry name" value="HisKA"/>
    <property type="match status" value="1"/>
</dbReference>
<evidence type="ECO:0000256" key="3">
    <source>
        <dbReference type="ARBA" id="ARBA00012438"/>
    </source>
</evidence>
<dbReference type="FunFam" id="3.30.450.20:FF:000060">
    <property type="entry name" value="Sensor protein FixL"/>
    <property type="match status" value="1"/>
</dbReference>
<evidence type="ECO:0000256" key="4">
    <source>
        <dbReference type="ARBA" id="ARBA00022553"/>
    </source>
</evidence>
<dbReference type="GO" id="GO:0000155">
    <property type="term" value="F:phosphorelay sensor kinase activity"/>
    <property type="evidence" value="ECO:0007669"/>
    <property type="project" value="InterPro"/>
</dbReference>
<evidence type="ECO:0000256" key="10">
    <source>
        <dbReference type="ARBA" id="ARBA00023004"/>
    </source>
</evidence>
<dbReference type="InterPro" id="IPR013767">
    <property type="entry name" value="PAS_fold"/>
</dbReference>
<evidence type="ECO:0000259" key="16">
    <source>
        <dbReference type="PROSITE" id="PS50113"/>
    </source>
</evidence>
<dbReference type="STRING" id="665126.ABB55_09610"/>
<dbReference type="SMART" id="SM00387">
    <property type="entry name" value="HATPase_c"/>
    <property type="match status" value="1"/>
</dbReference>
<feature type="domain" description="PAS" evidence="15">
    <location>
        <begin position="16"/>
        <end position="70"/>
    </location>
</feature>
<keyword evidence="7" id="KW-0547">Nucleotide-binding</keyword>
<dbReference type="Gene3D" id="3.30.565.10">
    <property type="entry name" value="Histidine kinase-like ATPase, C-terminal domain"/>
    <property type="match status" value="1"/>
</dbReference>
<dbReference type="InterPro" id="IPR035965">
    <property type="entry name" value="PAS-like_dom_sf"/>
</dbReference>
<dbReference type="InterPro" id="IPR000014">
    <property type="entry name" value="PAS"/>
</dbReference>
<comment type="cofactor">
    <cofactor evidence="2">
        <name>heme</name>
        <dbReference type="ChEBI" id="CHEBI:30413"/>
    </cofactor>
</comment>